<dbReference type="OrthoDB" id="7696753at2759"/>
<reference evidence="1 2" key="1">
    <citation type="submission" date="2015-04" db="EMBL/GenBank/DDBJ databases">
        <title>Lasius niger genome sequencing.</title>
        <authorList>
            <person name="Konorov E.A."/>
            <person name="Nikitin M.A."/>
            <person name="Kirill M.V."/>
            <person name="Chang P."/>
        </authorList>
    </citation>
    <scope>NUCLEOTIDE SEQUENCE [LARGE SCALE GENOMIC DNA]</scope>
    <source>
        <tissue evidence="1">Whole</tissue>
    </source>
</reference>
<dbReference type="AlphaFoldDB" id="A0A0J7JVF8"/>
<dbReference type="PaxDb" id="67767-A0A0J7JVF8"/>
<proteinExistence type="predicted"/>
<sequence>MSSAVLDFQGFQLSPESFIVKELEFYDIENGYHGRWSFQPPHAWEELPPKKKSTYSWVIRNIHGMSWTSGDLPYTALRSILTTLFAVHKTLYVKGLQKTKFLQKLTDFSIVNLDEMDCPKLPMPKVSCPHHTTDEFSCALSKATAYAQYVASIKDVPL</sequence>
<dbReference type="EMBL" id="LBMM01030968">
    <property type="protein sequence ID" value="KMQ81846.1"/>
    <property type="molecule type" value="Genomic_DNA"/>
</dbReference>
<dbReference type="STRING" id="67767.A0A0J7JVF8"/>
<dbReference type="Proteomes" id="UP000036403">
    <property type="component" value="Unassembled WGS sequence"/>
</dbReference>
<organism evidence="1 2">
    <name type="scientific">Lasius niger</name>
    <name type="common">Black garden ant</name>
    <dbReference type="NCBI Taxonomy" id="67767"/>
    <lineage>
        <taxon>Eukaryota</taxon>
        <taxon>Metazoa</taxon>
        <taxon>Ecdysozoa</taxon>
        <taxon>Arthropoda</taxon>
        <taxon>Hexapoda</taxon>
        <taxon>Insecta</taxon>
        <taxon>Pterygota</taxon>
        <taxon>Neoptera</taxon>
        <taxon>Endopterygota</taxon>
        <taxon>Hymenoptera</taxon>
        <taxon>Apocrita</taxon>
        <taxon>Aculeata</taxon>
        <taxon>Formicoidea</taxon>
        <taxon>Formicidae</taxon>
        <taxon>Formicinae</taxon>
        <taxon>Lasius</taxon>
        <taxon>Lasius</taxon>
    </lineage>
</organism>
<protein>
    <submittedName>
        <fullName evidence="1">Uncharacterized protein</fullName>
    </submittedName>
</protein>
<evidence type="ECO:0000313" key="1">
    <source>
        <dbReference type="EMBL" id="KMQ81846.1"/>
    </source>
</evidence>
<keyword evidence="2" id="KW-1185">Reference proteome</keyword>
<accession>A0A0J7JVF8</accession>
<comment type="caution">
    <text evidence="1">The sequence shown here is derived from an EMBL/GenBank/DDBJ whole genome shotgun (WGS) entry which is preliminary data.</text>
</comment>
<gene>
    <name evidence="1" type="ORF">RF55_25011</name>
</gene>
<name>A0A0J7JVF8_LASNI</name>
<evidence type="ECO:0000313" key="2">
    <source>
        <dbReference type="Proteomes" id="UP000036403"/>
    </source>
</evidence>